<evidence type="ECO:0008006" key="4">
    <source>
        <dbReference type="Google" id="ProtNLM"/>
    </source>
</evidence>
<evidence type="ECO:0000256" key="1">
    <source>
        <dbReference type="SAM" id="Phobius"/>
    </source>
</evidence>
<protein>
    <recommendedName>
        <fullName evidence="4">Septum formation initiator</fullName>
    </recommendedName>
</protein>
<keyword evidence="1" id="KW-0472">Membrane</keyword>
<comment type="caution">
    <text evidence="2">The sequence shown here is derived from an EMBL/GenBank/DDBJ whole genome shotgun (WGS) entry which is preliminary data.</text>
</comment>
<name>A0ABP9WZ24_9CHLR</name>
<keyword evidence="3" id="KW-1185">Reference proteome</keyword>
<sequence>MARWRWPQWRKPQIPQPTQLRSGATLAVTWGLAAFALYLMVLFGSLVVQGYTMEQQAQALEAENARLAAESQALRDRAAYVRSDAAIELAARDMLDMAKPGDVVLHVSVVTPTLTVSPTAALEVPAAEPAALPPMDTTPNWRRWLEVLFDS</sequence>
<gene>
    <name evidence="2" type="ORF">Hgul01_02237</name>
</gene>
<feature type="transmembrane region" description="Helical" evidence="1">
    <location>
        <begin position="27"/>
        <end position="48"/>
    </location>
</feature>
<dbReference type="Proteomes" id="UP001428290">
    <property type="component" value="Unassembled WGS sequence"/>
</dbReference>
<evidence type="ECO:0000313" key="2">
    <source>
        <dbReference type="EMBL" id="GAA5528437.1"/>
    </source>
</evidence>
<reference evidence="2 3" key="1">
    <citation type="submission" date="2024-02" db="EMBL/GenBank/DDBJ databases">
        <title>Herpetosiphon gulosus NBRC 112829.</title>
        <authorList>
            <person name="Ichikawa N."/>
            <person name="Katano-Makiyama Y."/>
            <person name="Hidaka K."/>
        </authorList>
    </citation>
    <scope>NUCLEOTIDE SEQUENCE [LARGE SCALE GENOMIC DNA]</scope>
    <source>
        <strain evidence="2 3">NBRC 112829</strain>
    </source>
</reference>
<dbReference type="RefSeq" id="WP_345722053.1">
    <property type="nucleotide sequence ID" value="NZ_BAABRU010000007.1"/>
</dbReference>
<keyword evidence="1" id="KW-0812">Transmembrane</keyword>
<proteinExistence type="predicted"/>
<organism evidence="2 3">
    <name type="scientific">Herpetosiphon gulosus</name>
    <dbReference type="NCBI Taxonomy" id="1973496"/>
    <lineage>
        <taxon>Bacteria</taxon>
        <taxon>Bacillati</taxon>
        <taxon>Chloroflexota</taxon>
        <taxon>Chloroflexia</taxon>
        <taxon>Herpetosiphonales</taxon>
        <taxon>Herpetosiphonaceae</taxon>
        <taxon>Herpetosiphon</taxon>
    </lineage>
</organism>
<keyword evidence="1" id="KW-1133">Transmembrane helix</keyword>
<dbReference type="InterPro" id="IPR007060">
    <property type="entry name" value="FtsL/DivIC"/>
</dbReference>
<evidence type="ECO:0000313" key="3">
    <source>
        <dbReference type="Proteomes" id="UP001428290"/>
    </source>
</evidence>
<dbReference type="Pfam" id="PF04977">
    <property type="entry name" value="DivIC"/>
    <property type="match status" value="1"/>
</dbReference>
<dbReference type="EMBL" id="BAABRU010000007">
    <property type="protein sequence ID" value="GAA5528437.1"/>
    <property type="molecule type" value="Genomic_DNA"/>
</dbReference>
<accession>A0ABP9WZ24</accession>